<sequence>MTSIQGHMNAIKLVSWTLAIAVVVVLIVRQIAKTIVFRKVGLDDSFILIASIFAISLSATVLILTANGRAMSFSLTFSQADILSKGYYISELFYISGFCFPKLSILVLFFNIAASRQFLHRVVLALGIFISTWTLVSLITIAFQCELPRPWKTTSPHCLNFRIFWVIYCTFDVLTEIALIAIPMSIVAALQMPLGRKMAVISCFSPRLLVIAGTIVRTIWVYPTIPQRHDHHRIWEPLVAMQVHLCMSIITASIPFMVPYCRELSHRLQGSTSIRSSMHLQDKTVGHPTSIWFRRHLRKSDAVMRNSDPEGATHYELIPRASPIIPFARSTSPMASGALQMSPKQKSTVKGLNIHIPHRSS</sequence>
<dbReference type="HOGENOM" id="CLU_687253_0_0_1"/>
<feature type="transmembrane region" description="Helical" evidence="2">
    <location>
        <begin position="163"/>
        <end position="187"/>
    </location>
</feature>
<feature type="region of interest" description="Disordered" evidence="1">
    <location>
        <begin position="335"/>
        <end position="361"/>
    </location>
</feature>
<feature type="transmembrane region" description="Helical" evidence="2">
    <location>
        <begin position="240"/>
        <end position="261"/>
    </location>
</feature>
<dbReference type="PANTHER" id="PTHR39614">
    <property type="entry name" value="INTEGRAL MEMBRANE PROTEIN"/>
    <property type="match status" value="1"/>
</dbReference>
<accession>W7EQT2</accession>
<evidence type="ECO:0000313" key="5">
    <source>
        <dbReference type="Proteomes" id="UP000054337"/>
    </source>
</evidence>
<keyword evidence="5" id="KW-1185">Reference proteome</keyword>
<keyword evidence="2" id="KW-0472">Membrane</keyword>
<reference evidence="4 5" key="1">
    <citation type="journal article" date="2013" name="PLoS Genet.">
        <title>Comparative genome structure, secondary metabolite, and effector coding capacity across Cochliobolus pathogens.</title>
        <authorList>
            <person name="Condon B.J."/>
            <person name="Leng Y."/>
            <person name="Wu D."/>
            <person name="Bushley K.E."/>
            <person name="Ohm R.A."/>
            <person name="Otillar R."/>
            <person name="Martin J."/>
            <person name="Schackwitz W."/>
            <person name="Grimwood J."/>
            <person name="MohdZainudin N."/>
            <person name="Xue C."/>
            <person name="Wang R."/>
            <person name="Manning V.A."/>
            <person name="Dhillon B."/>
            <person name="Tu Z.J."/>
            <person name="Steffenson B.J."/>
            <person name="Salamov A."/>
            <person name="Sun H."/>
            <person name="Lowry S."/>
            <person name="LaButti K."/>
            <person name="Han J."/>
            <person name="Copeland A."/>
            <person name="Lindquist E."/>
            <person name="Barry K."/>
            <person name="Schmutz J."/>
            <person name="Baker S.E."/>
            <person name="Ciuffetti L.M."/>
            <person name="Grigoriev I.V."/>
            <person name="Zhong S."/>
            <person name="Turgeon B.G."/>
        </authorList>
    </citation>
    <scope>NUCLEOTIDE SEQUENCE [LARGE SCALE GENOMIC DNA]</scope>
    <source>
        <strain evidence="4 5">FI3</strain>
    </source>
</reference>
<dbReference type="PANTHER" id="PTHR39614:SF2">
    <property type="entry name" value="INTEGRAL MEMBRANE PROTEIN"/>
    <property type="match status" value="1"/>
</dbReference>
<feature type="non-terminal residue" evidence="4">
    <location>
        <position position="361"/>
    </location>
</feature>
<dbReference type="RefSeq" id="XP_014558023.1">
    <property type="nucleotide sequence ID" value="XM_014702537.1"/>
</dbReference>
<proteinExistence type="predicted"/>
<evidence type="ECO:0000313" key="4">
    <source>
        <dbReference type="EMBL" id="EUN28445.1"/>
    </source>
</evidence>
<gene>
    <name evidence="4" type="ORF">COCVIDRAFT_65801</name>
</gene>
<evidence type="ECO:0000256" key="2">
    <source>
        <dbReference type="SAM" id="Phobius"/>
    </source>
</evidence>
<keyword evidence="2" id="KW-1133">Transmembrane helix</keyword>
<feature type="transmembrane region" description="Helical" evidence="2">
    <location>
        <begin position="13"/>
        <end position="32"/>
    </location>
</feature>
<feature type="transmembrane region" description="Helical" evidence="2">
    <location>
        <begin position="44"/>
        <end position="66"/>
    </location>
</feature>
<dbReference type="Pfam" id="PF20684">
    <property type="entry name" value="Fung_rhodopsin"/>
    <property type="match status" value="1"/>
</dbReference>
<evidence type="ECO:0000256" key="1">
    <source>
        <dbReference type="SAM" id="MobiDB-lite"/>
    </source>
</evidence>
<protein>
    <recommendedName>
        <fullName evidence="3">Rhodopsin domain-containing protein</fullName>
    </recommendedName>
</protein>
<organism evidence="4 5">
    <name type="scientific">Bipolaris victoriae (strain FI3)</name>
    <name type="common">Victoria blight of oats agent</name>
    <name type="synonym">Cochliobolus victoriae</name>
    <dbReference type="NCBI Taxonomy" id="930091"/>
    <lineage>
        <taxon>Eukaryota</taxon>
        <taxon>Fungi</taxon>
        <taxon>Dikarya</taxon>
        <taxon>Ascomycota</taxon>
        <taxon>Pezizomycotina</taxon>
        <taxon>Dothideomycetes</taxon>
        <taxon>Pleosporomycetidae</taxon>
        <taxon>Pleosporales</taxon>
        <taxon>Pleosporineae</taxon>
        <taxon>Pleosporaceae</taxon>
        <taxon>Bipolaris</taxon>
    </lineage>
</organism>
<name>W7EQT2_BIPV3</name>
<dbReference type="GeneID" id="26257755"/>
<feature type="transmembrane region" description="Helical" evidence="2">
    <location>
        <begin position="199"/>
        <end position="220"/>
    </location>
</feature>
<keyword evidence="2" id="KW-0812">Transmembrane</keyword>
<feature type="transmembrane region" description="Helical" evidence="2">
    <location>
        <begin position="86"/>
        <end position="110"/>
    </location>
</feature>
<dbReference type="Proteomes" id="UP000054337">
    <property type="component" value="Unassembled WGS sequence"/>
</dbReference>
<dbReference type="EMBL" id="KI968721">
    <property type="protein sequence ID" value="EUN28445.1"/>
    <property type="molecule type" value="Genomic_DNA"/>
</dbReference>
<evidence type="ECO:0000259" key="3">
    <source>
        <dbReference type="Pfam" id="PF20684"/>
    </source>
</evidence>
<feature type="domain" description="Rhodopsin" evidence="3">
    <location>
        <begin position="29"/>
        <end position="261"/>
    </location>
</feature>
<feature type="transmembrane region" description="Helical" evidence="2">
    <location>
        <begin position="122"/>
        <end position="143"/>
    </location>
</feature>
<dbReference type="OrthoDB" id="3918601at2759"/>
<dbReference type="InterPro" id="IPR049326">
    <property type="entry name" value="Rhodopsin_dom_fungi"/>
</dbReference>
<dbReference type="AlphaFoldDB" id="W7EQT2"/>